<evidence type="ECO:0000313" key="3">
    <source>
        <dbReference type="EMBL" id="KAL3776768.1"/>
    </source>
</evidence>
<sequence length="627" mass="67228">MRIVLPCATIAAITSVWGLLVSAISCTADDIIWTGTGGGWRAMVAQSAYAQVFHKIGILAGSKTEINGDTPKIRVVAGTSGSSWFLAQFAFSQSYYTSIVDGTPTSLGKFTLAWMNAYATTQANINISCGEVQYFCDAVGGELADVIPLVLYYNKSWPQIVYAMYDAASATYNDSNMVSVGASYADKILQMAGVDVCFHTSMLPNARAKDANTITYLAKDFMNASSSYTVPLPYDYCVGDNETAWLPDSFPGGNVYNVNSSESFDGSDVSKGFPMYPPMESDGLYVTPKLDKDTATFLSPQDMSPPFGGLPTAAQISTASSSDVGYISEEVASYFAQFVSVVDFGIESDSSLTAEKKVELKTVVRNAQDLLWSTGLLANAATMGGWTKPNPATMPPADAKSYWFTDGGYTDGPAVANAIARYQQTHGTSQPFKLIICNHNYWTNNNNNILGYFNFSGNQGKSPGEFIWPMGVGEGPQYNPQMMKQIFKEEMSAEMLNALFESVKGTNLTMAVLPVATTIDNESFGVQAGQNVSIAIINLNSNITTFVITEPVIKAETPGLVSLAETIASSQDLADRVASFVGISGTSPPTMTSSGGRRVAHRLIAMATFAASLFFSAGGEFWIFVLK</sequence>
<feature type="chain" id="PRO_5044870646" description="PLA2c domain-containing protein" evidence="2">
    <location>
        <begin position="19"/>
        <end position="627"/>
    </location>
</feature>
<keyword evidence="2" id="KW-0732">Signal</keyword>
<evidence type="ECO:0000256" key="2">
    <source>
        <dbReference type="SAM" id="SignalP"/>
    </source>
</evidence>
<protein>
    <recommendedName>
        <fullName evidence="5">PLA2c domain-containing protein</fullName>
    </recommendedName>
</protein>
<name>A0ABD3NN39_9STRA</name>
<evidence type="ECO:0008006" key="5">
    <source>
        <dbReference type="Google" id="ProtNLM"/>
    </source>
</evidence>
<feature type="transmembrane region" description="Helical" evidence="1">
    <location>
        <begin position="603"/>
        <end position="626"/>
    </location>
</feature>
<accession>A0ABD3NN39</accession>
<dbReference type="EMBL" id="JALLAZ020001334">
    <property type="protein sequence ID" value="KAL3776768.1"/>
    <property type="molecule type" value="Genomic_DNA"/>
</dbReference>
<keyword evidence="1" id="KW-0472">Membrane</keyword>
<evidence type="ECO:0000256" key="1">
    <source>
        <dbReference type="SAM" id="Phobius"/>
    </source>
</evidence>
<dbReference type="Proteomes" id="UP001530315">
    <property type="component" value="Unassembled WGS sequence"/>
</dbReference>
<proteinExistence type="predicted"/>
<organism evidence="3 4">
    <name type="scientific">Stephanodiscus triporus</name>
    <dbReference type="NCBI Taxonomy" id="2934178"/>
    <lineage>
        <taxon>Eukaryota</taxon>
        <taxon>Sar</taxon>
        <taxon>Stramenopiles</taxon>
        <taxon>Ochrophyta</taxon>
        <taxon>Bacillariophyta</taxon>
        <taxon>Coscinodiscophyceae</taxon>
        <taxon>Thalassiosirophycidae</taxon>
        <taxon>Stephanodiscales</taxon>
        <taxon>Stephanodiscaceae</taxon>
        <taxon>Stephanodiscus</taxon>
    </lineage>
</organism>
<evidence type="ECO:0000313" key="4">
    <source>
        <dbReference type="Proteomes" id="UP001530315"/>
    </source>
</evidence>
<gene>
    <name evidence="3" type="ORF">ACHAW5_000708</name>
</gene>
<keyword evidence="1" id="KW-1133">Transmembrane helix</keyword>
<keyword evidence="4" id="KW-1185">Reference proteome</keyword>
<dbReference type="InterPro" id="IPR016035">
    <property type="entry name" value="Acyl_Trfase/lysoPLipase"/>
</dbReference>
<dbReference type="PROSITE" id="PS51257">
    <property type="entry name" value="PROKAR_LIPOPROTEIN"/>
    <property type="match status" value="1"/>
</dbReference>
<dbReference type="AlphaFoldDB" id="A0ABD3NN39"/>
<reference evidence="3 4" key="1">
    <citation type="submission" date="2024-10" db="EMBL/GenBank/DDBJ databases">
        <title>Updated reference genomes for cyclostephanoid diatoms.</title>
        <authorList>
            <person name="Roberts W.R."/>
            <person name="Alverson A.J."/>
        </authorList>
    </citation>
    <scope>NUCLEOTIDE SEQUENCE [LARGE SCALE GENOMIC DNA]</scope>
    <source>
        <strain evidence="3 4">AJA276-08</strain>
    </source>
</reference>
<keyword evidence="1" id="KW-0812">Transmembrane</keyword>
<feature type="signal peptide" evidence="2">
    <location>
        <begin position="1"/>
        <end position="18"/>
    </location>
</feature>
<dbReference type="Gene3D" id="3.40.1090.10">
    <property type="entry name" value="Cytosolic phospholipase A2 catalytic domain"/>
    <property type="match status" value="1"/>
</dbReference>
<comment type="caution">
    <text evidence="3">The sequence shown here is derived from an EMBL/GenBank/DDBJ whole genome shotgun (WGS) entry which is preliminary data.</text>
</comment>
<dbReference type="SUPFAM" id="SSF52151">
    <property type="entry name" value="FabD/lysophospholipase-like"/>
    <property type="match status" value="1"/>
</dbReference>